<dbReference type="Proteomes" id="UP000029736">
    <property type="component" value="Unassembled WGS sequence"/>
</dbReference>
<evidence type="ECO:0000256" key="1">
    <source>
        <dbReference type="SAM" id="SignalP"/>
    </source>
</evidence>
<dbReference type="SUPFAM" id="SSF55961">
    <property type="entry name" value="Bet v1-like"/>
    <property type="match status" value="1"/>
</dbReference>
<dbReference type="EMBL" id="JPOS01000018">
    <property type="protein sequence ID" value="KGE88509.1"/>
    <property type="molecule type" value="Genomic_DNA"/>
</dbReference>
<organism evidence="2 3">
    <name type="scientific">Phaeodactylibacter xiamenensis</name>
    <dbReference type="NCBI Taxonomy" id="1524460"/>
    <lineage>
        <taxon>Bacteria</taxon>
        <taxon>Pseudomonadati</taxon>
        <taxon>Bacteroidota</taxon>
        <taxon>Saprospiria</taxon>
        <taxon>Saprospirales</taxon>
        <taxon>Haliscomenobacteraceae</taxon>
        <taxon>Phaeodactylibacter</taxon>
    </lineage>
</organism>
<reference evidence="2 3" key="1">
    <citation type="journal article" date="2014" name="Int. J. Syst. Evol. Microbiol.">
        <title>Phaeodactylibacter xiamenensis gen. nov., sp. nov., a member of the family Saprospiraceae isolated from the marine alga Phaeodactylum tricornutum.</title>
        <authorList>
            <person name="Chen Z.Jr."/>
            <person name="Lei X."/>
            <person name="Lai Q."/>
            <person name="Li Y."/>
            <person name="Zhang B."/>
            <person name="Zhang J."/>
            <person name="Zhang H."/>
            <person name="Yang L."/>
            <person name="Zheng W."/>
            <person name="Tian Y."/>
            <person name="Yu Z."/>
            <person name="Xu H.Jr."/>
            <person name="Zheng T."/>
        </authorList>
    </citation>
    <scope>NUCLEOTIDE SEQUENCE [LARGE SCALE GENOMIC DNA]</scope>
    <source>
        <strain evidence="2 3">KD52</strain>
    </source>
</reference>
<dbReference type="OrthoDB" id="654678at2"/>
<accession>A0A098S7G5</accession>
<dbReference type="Gene3D" id="3.30.530.20">
    <property type="match status" value="1"/>
</dbReference>
<keyword evidence="1" id="KW-0732">Signal</keyword>
<gene>
    <name evidence="2" type="ORF">IX84_07435</name>
</gene>
<evidence type="ECO:0008006" key="4">
    <source>
        <dbReference type="Google" id="ProtNLM"/>
    </source>
</evidence>
<protein>
    <recommendedName>
        <fullName evidence="4">START domain-containing protein</fullName>
    </recommendedName>
</protein>
<dbReference type="RefSeq" id="WP_044218081.1">
    <property type="nucleotide sequence ID" value="NZ_JBKAGJ010000006.1"/>
</dbReference>
<keyword evidence="3" id="KW-1185">Reference proteome</keyword>
<evidence type="ECO:0000313" key="2">
    <source>
        <dbReference type="EMBL" id="KGE88509.1"/>
    </source>
</evidence>
<feature type="chain" id="PRO_5011977507" description="START domain-containing protein" evidence="1">
    <location>
        <begin position="16"/>
        <end position="206"/>
    </location>
</feature>
<evidence type="ECO:0000313" key="3">
    <source>
        <dbReference type="Proteomes" id="UP000029736"/>
    </source>
</evidence>
<comment type="caution">
    <text evidence="2">The sequence shown here is derived from an EMBL/GenBank/DDBJ whole genome shotgun (WGS) entry which is preliminary data.</text>
</comment>
<name>A0A098S7G5_9BACT</name>
<dbReference type="InterPro" id="IPR023393">
    <property type="entry name" value="START-like_dom_sf"/>
</dbReference>
<dbReference type="AlphaFoldDB" id="A0A098S7G5"/>
<sequence>MSFLLLLFSCSLAWATPAVVPTSSFELVDEESGIQLYERWHKTVEGNAYRELKTVLKVKALTLTLLRTLREEQQAEKWMRRVDEVRSFPGQHERHWYAYVHYGLPWPARDHDCTIAYRQTGSAAGSTTIQFESVALKQYPIKDGIERITGLSGRWEFEKQANGYTEVRYFIQTTKASSLPRFITDPIVRSNMMRTMEGFREVAEKG</sequence>
<proteinExistence type="predicted"/>
<feature type="signal peptide" evidence="1">
    <location>
        <begin position="1"/>
        <end position="15"/>
    </location>
</feature>
<dbReference type="STRING" id="1524460.IX84_07435"/>